<dbReference type="RefSeq" id="WP_149762721.1">
    <property type="nucleotide sequence ID" value="NZ_BSPE01000062.1"/>
</dbReference>
<dbReference type="Proteomes" id="UP000323300">
    <property type="component" value="Unassembled WGS sequence"/>
</dbReference>
<accession>A0A1I4DU47</accession>
<gene>
    <name evidence="1" type="ORF">SAMN04488498_11982</name>
</gene>
<protein>
    <submittedName>
        <fullName evidence="1">Uncharacterized protein</fullName>
    </submittedName>
</protein>
<reference evidence="1 2" key="1">
    <citation type="submission" date="2016-10" db="EMBL/GenBank/DDBJ databases">
        <authorList>
            <person name="Varghese N."/>
            <person name="Submissions S."/>
        </authorList>
    </citation>
    <scope>NUCLEOTIDE SEQUENCE [LARGE SCALE GENOMIC DNA]</scope>
    <source>
        <strain evidence="1 2">DSM 21822</strain>
    </source>
</reference>
<dbReference type="EMBL" id="FOSL01000019">
    <property type="protein sequence ID" value="SFK96459.1"/>
    <property type="molecule type" value="Genomic_DNA"/>
</dbReference>
<dbReference type="OrthoDB" id="8069317at2"/>
<organism evidence="1 2">
    <name type="scientific">Neomesorhizobium albiziae</name>
    <dbReference type="NCBI Taxonomy" id="335020"/>
    <lineage>
        <taxon>Bacteria</taxon>
        <taxon>Pseudomonadati</taxon>
        <taxon>Pseudomonadota</taxon>
        <taxon>Alphaproteobacteria</taxon>
        <taxon>Hyphomicrobiales</taxon>
        <taxon>Phyllobacteriaceae</taxon>
        <taxon>Neomesorhizobium</taxon>
    </lineage>
</organism>
<dbReference type="AlphaFoldDB" id="A0A1I4DU47"/>
<sequence length="357" mass="40474">MASFCSFLVFEPRQIDLVKFLCSQAGWNSRFITDPSRRFKFNTTGYSQITNPNALSDLGILREDETLGQLLILEAAESEADNIISLISSANVIVEGFPDTENRSLSGFELPSDTSEQADIFKHVFQTRGFFERFTYQPEMPVAVAMAAKAWSDNQLIYAIHKLSHSYDTESITPWSTHPRHGQIFSKHSEQFSDHVRTSIAINLAYSAIEELGLEIRSSQQNPRWLDNDTFEWNPKVLADIEARLEKAEIDPQRKVDWIVRGGETEPAIHPKRNTLARHSDGRLIRDIEFSLPDAISACSYLRNFMTAHAFGDKAPLLGPYEVYNVQSVVRLLILSKCGVWNIWSDDLSKQLVEPSS</sequence>
<keyword evidence="2" id="KW-1185">Reference proteome</keyword>
<evidence type="ECO:0000313" key="1">
    <source>
        <dbReference type="EMBL" id="SFK96459.1"/>
    </source>
</evidence>
<proteinExistence type="predicted"/>
<name>A0A1I4DU47_9HYPH</name>
<evidence type="ECO:0000313" key="2">
    <source>
        <dbReference type="Proteomes" id="UP000323300"/>
    </source>
</evidence>